<accession>A0A4Y1ZNG7</accession>
<sequence>MEKAYRYQLAKNWKDNNIPEMTDIGDTSNENIDISQETFDPNFRPETSSEPLFIRQVELHDFVRELGLTKQQAQPTEPEKILLLPLHNKLELIKNFVKAMD</sequence>
<dbReference type="AlphaFoldDB" id="A0A4Y1ZNG7"/>
<name>A0A4Y1ZNG7_ARAVE</name>
<dbReference type="Proteomes" id="UP000499080">
    <property type="component" value="Unassembled WGS sequence"/>
</dbReference>
<comment type="caution">
    <text evidence="1">The sequence shown here is derived from an EMBL/GenBank/DDBJ whole genome shotgun (WGS) entry which is preliminary data.</text>
</comment>
<reference evidence="1 3" key="1">
    <citation type="journal article" date="2019" name="Sci. Rep.">
        <title>Orb-weaving spider Araneus ventricosus genome elucidates the spidroin gene catalogue.</title>
        <authorList>
            <person name="Kono N."/>
            <person name="Nakamura H."/>
            <person name="Ohtoshi R."/>
            <person name="Moran D.A.P."/>
            <person name="Shinohara A."/>
            <person name="Yoshida Y."/>
            <person name="Fujiwara M."/>
            <person name="Mori M."/>
            <person name="Tomita M."/>
            <person name="Arakawa K."/>
        </authorList>
    </citation>
    <scope>NUCLEOTIDE SEQUENCE [LARGE SCALE GENOMIC DNA]</scope>
</reference>
<dbReference type="EMBL" id="BGPR01076160">
    <property type="protein sequence ID" value="GBL59689.1"/>
    <property type="molecule type" value="Genomic_DNA"/>
</dbReference>
<evidence type="ECO:0000313" key="3">
    <source>
        <dbReference type="Proteomes" id="UP000499080"/>
    </source>
</evidence>
<dbReference type="EMBL" id="BGPR01009108">
    <property type="protein sequence ID" value="GBN38032.1"/>
    <property type="molecule type" value="Genomic_DNA"/>
</dbReference>
<proteinExistence type="predicted"/>
<organism evidence="1 3">
    <name type="scientific">Araneus ventricosus</name>
    <name type="common">Orbweaver spider</name>
    <name type="synonym">Epeira ventricosa</name>
    <dbReference type="NCBI Taxonomy" id="182803"/>
    <lineage>
        <taxon>Eukaryota</taxon>
        <taxon>Metazoa</taxon>
        <taxon>Ecdysozoa</taxon>
        <taxon>Arthropoda</taxon>
        <taxon>Chelicerata</taxon>
        <taxon>Arachnida</taxon>
        <taxon>Araneae</taxon>
        <taxon>Araneomorphae</taxon>
        <taxon>Entelegynae</taxon>
        <taxon>Araneoidea</taxon>
        <taxon>Araneidae</taxon>
        <taxon>Araneus</taxon>
    </lineage>
</organism>
<evidence type="ECO:0000313" key="1">
    <source>
        <dbReference type="EMBL" id="GBL59689.1"/>
    </source>
</evidence>
<keyword evidence="3" id="KW-1185">Reference proteome</keyword>
<evidence type="ECO:0000313" key="2">
    <source>
        <dbReference type="EMBL" id="GBN38032.1"/>
    </source>
</evidence>
<gene>
    <name evidence="1" type="ORF">AVEN_48158_1</name>
    <name evidence="2" type="ORF">AVEN_50385_1</name>
</gene>
<protein>
    <submittedName>
        <fullName evidence="1">Uncharacterized protein</fullName>
    </submittedName>
</protein>